<dbReference type="PROSITE" id="PS51782">
    <property type="entry name" value="LYSM"/>
    <property type="match status" value="1"/>
</dbReference>
<feature type="domain" description="LysM" evidence="3">
    <location>
        <begin position="93"/>
        <end position="140"/>
    </location>
</feature>
<sequence>MILRRSRAAGLSLMLLALSACGGGARPNATPPRAASGNGDAGAALDRLLQGDEGAARKQLKAILKRDPNNASAQMVLASMKGDAREQLGPHNYPYTVRAGDTIDGIAQRLLGNRLKAYQLLRYNDLSLPAQLAVGQVLRIPGEQRREPPRAPAPPPAPSPAPPRPAQPAPVAQPKPAPAARPAPAANPAAARQARAAGLAALNQGKVAQAVAQLRRAAALDPGNPLIARDLARAQRIAATVRTKR</sequence>
<gene>
    <name evidence="4" type="ORF">SPDO_28550</name>
</gene>
<evidence type="ECO:0000313" key="4">
    <source>
        <dbReference type="EMBL" id="OWK28452.1"/>
    </source>
</evidence>
<name>A0A245ZFC6_9SPHN</name>
<feature type="chain" id="PRO_5012264148" evidence="2">
    <location>
        <begin position="23"/>
        <end position="245"/>
    </location>
</feature>
<evidence type="ECO:0000256" key="1">
    <source>
        <dbReference type="SAM" id="MobiDB-lite"/>
    </source>
</evidence>
<feature type="compositionally biased region" description="Pro residues" evidence="1">
    <location>
        <begin position="150"/>
        <end position="181"/>
    </location>
</feature>
<dbReference type="SUPFAM" id="SSF54106">
    <property type="entry name" value="LysM domain"/>
    <property type="match status" value="1"/>
</dbReference>
<feature type="compositionally biased region" description="Low complexity" evidence="1">
    <location>
        <begin position="182"/>
        <end position="196"/>
    </location>
</feature>
<dbReference type="CDD" id="cd00118">
    <property type="entry name" value="LysM"/>
    <property type="match status" value="1"/>
</dbReference>
<dbReference type="SMART" id="SM00257">
    <property type="entry name" value="LysM"/>
    <property type="match status" value="1"/>
</dbReference>
<dbReference type="InterPro" id="IPR011990">
    <property type="entry name" value="TPR-like_helical_dom_sf"/>
</dbReference>
<dbReference type="AlphaFoldDB" id="A0A245ZFC6"/>
<organism evidence="4 5">
    <name type="scientific">Sphingomonas dokdonensis</name>
    <dbReference type="NCBI Taxonomy" id="344880"/>
    <lineage>
        <taxon>Bacteria</taxon>
        <taxon>Pseudomonadati</taxon>
        <taxon>Pseudomonadota</taxon>
        <taxon>Alphaproteobacteria</taxon>
        <taxon>Sphingomonadales</taxon>
        <taxon>Sphingomonadaceae</taxon>
        <taxon>Sphingomonas</taxon>
    </lineage>
</organism>
<dbReference type="EMBL" id="NBBI01000006">
    <property type="protein sequence ID" value="OWK28452.1"/>
    <property type="molecule type" value="Genomic_DNA"/>
</dbReference>
<proteinExistence type="predicted"/>
<dbReference type="Gene3D" id="3.10.350.10">
    <property type="entry name" value="LysM domain"/>
    <property type="match status" value="1"/>
</dbReference>
<feature type="signal peptide" evidence="2">
    <location>
        <begin position="1"/>
        <end position="22"/>
    </location>
</feature>
<evidence type="ECO:0000256" key="2">
    <source>
        <dbReference type="SAM" id="SignalP"/>
    </source>
</evidence>
<dbReference type="Pfam" id="PF01476">
    <property type="entry name" value="LysM"/>
    <property type="match status" value="1"/>
</dbReference>
<keyword evidence="2" id="KW-0732">Signal</keyword>
<dbReference type="Proteomes" id="UP000197290">
    <property type="component" value="Unassembled WGS sequence"/>
</dbReference>
<dbReference type="InterPro" id="IPR018392">
    <property type="entry name" value="LysM"/>
</dbReference>
<dbReference type="PROSITE" id="PS51257">
    <property type="entry name" value="PROKAR_LIPOPROTEIN"/>
    <property type="match status" value="1"/>
</dbReference>
<dbReference type="InterPro" id="IPR036779">
    <property type="entry name" value="LysM_dom_sf"/>
</dbReference>
<reference evidence="4 5" key="1">
    <citation type="submission" date="2017-03" db="EMBL/GenBank/DDBJ databases">
        <title>Genome sequence of Sphingomonas dokdonensis DSM 21029.</title>
        <authorList>
            <person name="Poehlein A."/>
            <person name="Wuebbeler J.H."/>
            <person name="Steinbuechel A."/>
            <person name="Daniel R."/>
        </authorList>
    </citation>
    <scope>NUCLEOTIDE SEQUENCE [LARGE SCALE GENOMIC DNA]</scope>
    <source>
        <strain evidence="4 5">DSM 21029</strain>
    </source>
</reference>
<evidence type="ECO:0000313" key="5">
    <source>
        <dbReference type="Proteomes" id="UP000197290"/>
    </source>
</evidence>
<dbReference type="SUPFAM" id="SSF48452">
    <property type="entry name" value="TPR-like"/>
    <property type="match status" value="1"/>
</dbReference>
<keyword evidence="5" id="KW-1185">Reference proteome</keyword>
<accession>A0A245ZFC6</accession>
<comment type="caution">
    <text evidence="4">The sequence shown here is derived from an EMBL/GenBank/DDBJ whole genome shotgun (WGS) entry which is preliminary data.</text>
</comment>
<protein>
    <submittedName>
        <fullName evidence="4">LysM domain protein</fullName>
    </submittedName>
</protein>
<evidence type="ECO:0000259" key="3">
    <source>
        <dbReference type="PROSITE" id="PS51782"/>
    </source>
</evidence>
<dbReference type="RefSeq" id="WP_088368169.1">
    <property type="nucleotide sequence ID" value="NZ_NBBI01000006.1"/>
</dbReference>
<dbReference type="OrthoDB" id="7473956at2"/>
<feature type="region of interest" description="Disordered" evidence="1">
    <location>
        <begin position="144"/>
        <end position="196"/>
    </location>
</feature>